<evidence type="ECO:0000259" key="1">
    <source>
        <dbReference type="Pfam" id="PF05170"/>
    </source>
</evidence>
<organism evidence="2 3">
    <name type="scientific">Gardnerella vaginalis</name>
    <dbReference type="NCBI Taxonomy" id="2702"/>
    <lineage>
        <taxon>Bacteria</taxon>
        <taxon>Bacillati</taxon>
        <taxon>Actinomycetota</taxon>
        <taxon>Actinomycetes</taxon>
        <taxon>Bifidobacteriales</taxon>
        <taxon>Bifidobacteriaceae</taxon>
        <taxon>Gardnerella</taxon>
    </lineage>
</organism>
<feature type="non-terminal residue" evidence="2">
    <location>
        <position position="76"/>
    </location>
</feature>
<dbReference type="Proteomes" id="UP001237784">
    <property type="component" value="Unassembled WGS sequence"/>
</dbReference>
<evidence type="ECO:0000313" key="3">
    <source>
        <dbReference type="Proteomes" id="UP001237784"/>
    </source>
</evidence>
<evidence type="ECO:0000313" key="2">
    <source>
        <dbReference type="EMBL" id="MDK7064478.1"/>
    </source>
</evidence>
<gene>
    <name evidence="2" type="ORF">QP372_08210</name>
</gene>
<sequence>GGIDLRLKFAGDSLRDLYDLTGVLLPETPSFSTDGRLRADFTQKNRMRFNYQNFNGRIGDSDIHGSLTYTTGKPRP</sequence>
<comment type="caution">
    <text evidence="2">The sequence shown here is derived from an EMBL/GenBank/DDBJ whole genome shotgun (WGS) entry which is preliminary data.</text>
</comment>
<protein>
    <submittedName>
        <fullName evidence="2">AsmA family protein</fullName>
    </submittedName>
</protein>
<accession>A0AAW6Y7H3</accession>
<feature type="domain" description="AsmA" evidence="1">
    <location>
        <begin position="4"/>
        <end position="76"/>
    </location>
</feature>
<reference evidence="2" key="1">
    <citation type="submission" date="2023-05" db="EMBL/GenBank/DDBJ databases">
        <title>Cataloging the Phylogenetic Diversity of Human Bladder Bacteria.</title>
        <authorList>
            <person name="Du J."/>
        </authorList>
    </citation>
    <scope>NUCLEOTIDE SEQUENCE</scope>
    <source>
        <strain evidence="2">UMB6789</strain>
    </source>
</reference>
<name>A0AAW6Y7H3_GARVA</name>
<feature type="non-terminal residue" evidence="2">
    <location>
        <position position="1"/>
    </location>
</feature>
<dbReference type="AlphaFoldDB" id="A0AAW6Y7H3"/>
<dbReference type="InterPro" id="IPR007844">
    <property type="entry name" value="AsmA"/>
</dbReference>
<dbReference type="Pfam" id="PF05170">
    <property type="entry name" value="AsmA"/>
    <property type="match status" value="1"/>
</dbReference>
<proteinExistence type="predicted"/>
<dbReference type="EMBL" id="JASOME010000296">
    <property type="protein sequence ID" value="MDK7064478.1"/>
    <property type="molecule type" value="Genomic_DNA"/>
</dbReference>